<dbReference type="RefSeq" id="WP_150415809.1">
    <property type="nucleotide sequence ID" value="NZ_VYQF01000005.1"/>
</dbReference>
<protein>
    <submittedName>
        <fullName evidence="3">DUF4397 domain-containing protein</fullName>
    </submittedName>
</protein>
<evidence type="ECO:0000313" key="3">
    <source>
        <dbReference type="EMBL" id="KAA9037574.1"/>
    </source>
</evidence>
<feature type="domain" description="DUF4397" evidence="2">
    <location>
        <begin position="138"/>
        <end position="220"/>
    </location>
</feature>
<sequence length="238" mass="25511">MKKRFSILLPLSAIFLSALLFSACKKNLDKVSHTPASGLMAFNLAPDQTSVGFALSGNIFTRSPLGFTNYTGSYLGVYTGTRNVTTYDFSTQATLADTTQLFADSAYYSAFFVGTNGKYKNVVVKDNFDSLTSASGQAYVRYVNAIPDSTLQPTVTVSSNGSNVFNTAAPFPSVSYFKGVTPGDISINVNDESTVNKSRTISVEKGKIYTILLVGQPGATDSTKTVQIKFIQNGQVTP</sequence>
<evidence type="ECO:0000259" key="2">
    <source>
        <dbReference type="Pfam" id="PF14344"/>
    </source>
</evidence>
<name>A0A5J5IHR6_9BACT</name>
<keyword evidence="4" id="KW-1185">Reference proteome</keyword>
<evidence type="ECO:0000256" key="1">
    <source>
        <dbReference type="SAM" id="SignalP"/>
    </source>
</evidence>
<dbReference type="PROSITE" id="PS51257">
    <property type="entry name" value="PROKAR_LIPOPROTEIN"/>
    <property type="match status" value="1"/>
</dbReference>
<reference evidence="3 4" key="1">
    <citation type="submission" date="2019-09" db="EMBL/GenBank/DDBJ databases">
        <title>Draft genome sequence of Ginsengibacter sp. BR5-29.</title>
        <authorList>
            <person name="Im W.-T."/>
        </authorList>
    </citation>
    <scope>NUCLEOTIDE SEQUENCE [LARGE SCALE GENOMIC DNA]</scope>
    <source>
        <strain evidence="3 4">BR5-29</strain>
    </source>
</reference>
<keyword evidence="1" id="KW-0732">Signal</keyword>
<feature type="signal peptide" evidence="1">
    <location>
        <begin position="1"/>
        <end position="22"/>
    </location>
</feature>
<feature type="chain" id="PRO_5023807164" evidence="1">
    <location>
        <begin position="23"/>
        <end position="238"/>
    </location>
</feature>
<comment type="caution">
    <text evidence="3">The sequence shown here is derived from an EMBL/GenBank/DDBJ whole genome shotgun (WGS) entry which is preliminary data.</text>
</comment>
<organism evidence="3 4">
    <name type="scientific">Ginsengibacter hankyongi</name>
    <dbReference type="NCBI Taxonomy" id="2607284"/>
    <lineage>
        <taxon>Bacteria</taxon>
        <taxon>Pseudomonadati</taxon>
        <taxon>Bacteroidota</taxon>
        <taxon>Chitinophagia</taxon>
        <taxon>Chitinophagales</taxon>
        <taxon>Chitinophagaceae</taxon>
        <taxon>Ginsengibacter</taxon>
    </lineage>
</organism>
<gene>
    <name evidence="3" type="ORF">FW778_15885</name>
</gene>
<dbReference type="Proteomes" id="UP000326903">
    <property type="component" value="Unassembled WGS sequence"/>
</dbReference>
<evidence type="ECO:0000313" key="4">
    <source>
        <dbReference type="Proteomes" id="UP000326903"/>
    </source>
</evidence>
<dbReference type="EMBL" id="VYQF01000005">
    <property type="protein sequence ID" value="KAA9037574.1"/>
    <property type="molecule type" value="Genomic_DNA"/>
</dbReference>
<dbReference type="Pfam" id="PF14344">
    <property type="entry name" value="DUF4397"/>
    <property type="match status" value="1"/>
</dbReference>
<accession>A0A5J5IHR6</accession>
<dbReference type="InterPro" id="IPR025510">
    <property type="entry name" value="DUF4397"/>
</dbReference>
<dbReference type="AlphaFoldDB" id="A0A5J5IHR6"/>
<proteinExistence type="predicted"/>